<evidence type="ECO:0000259" key="2">
    <source>
        <dbReference type="PROSITE" id="PS50858"/>
    </source>
</evidence>
<feature type="domain" description="BSD" evidence="2">
    <location>
        <begin position="156"/>
        <end position="207"/>
    </location>
</feature>
<evidence type="ECO:0000256" key="1">
    <source>
        <dbReference type="SAM" id="MobiDB-lite"/>
    </source>
</evidence>
<dbReference type="Pfam" id="PF03909">
    <property type="entry name" value="BSD"/>
    <property type="match status" value="1"/>
</dbReference>
<proteinExistence type="predicted"/>
<dbReference type="InterPro" id="IPR035925">
    <property type="entry name" value="BSD_dom_sf"/>
</dbReference>
<gene>
    <name evidence="3" type="ORF">QVD17_29717</name>
</gene>
<keyword evidence="4" id="KW-1185">Reference proteome</keyword>
<comment type="caution">
    <text evidence="3">The sequence shown here is derived from an EMBL/GenBank/DDBJ whole genome shotgun (WGS) entry which is preliminary data.</text>
</comment>
<dbReference type="SMART" id="SM00751">
    <property type="entry name" value="BSD"/>
    <property type="match status" value="1"/>
</dbReference>
<dbReference type="PANTHER" id="PTHR31923">
    <property type="entry name" value="BSD DOMAIN-CONTAINING PROTEIN"/>
    <property type="match status" value="1"/>
</dbReference>
<dbReference type="EMBL" id="JAUHHV010000008">
    <property type="protein sequence ID" value="KAK1413980.1"/>
    <property type="molecule type" value="Genomic_DNA"/>
</dbReference>
<reference evidence="3" key="1">
    <citation type="journal article" date="2023" name="bioRxiv">
        <title>Improved chromosome-level genome assembly for marigold (Tagetes erecta).</title>
        <authorList>
            <person name="Jiang F."/>
            <person name="Yuan L."/>
            <person name="Wang S."/>
            <person name="Wang H."/>
            <person name="Xu D."/>
            <person name="Wang A."/>
            <person name="Fan W."/>
        </authorList>
    </citation>
    <scope>NUCLEOTIDE SEQUENCE</scope>
    <source>
        <strain evidence="3">WSJ</strain>
        <tissue evidence="3">Leaf</tissue>
    </source>
</reference>
<dbReference type="SUPFAM" id="SSF140383">
    <property type="entry name" value="BSD domain-like"/>
    <property type="match status" value="1"/>
</dbReference>
<name>A0AAD8K6H5_TARER</name>
<organism evidence="3 4">
    <name type="scientific">Tagetes erecta</name>
    <name type="common">African marigold</name>
    <dbReference type="NCBI Taxonomy" id="13708"/>
    <lineage>
        <taxon>Eukaryota</taxon>
        <taxon>Viridiplantae</taxon>
        <taxon>Streptophyta</taxon>
        <taxon>Embryophyta</taxon>
        <taxon>Tracheophyta</taxon>
        <taxon>Spermatophyta</taxon>
        <taxon>Magnoliopsida</taxon>
        <taxon>eudicotyledons</taxon>
        <taxon>Gunneridae</taxon>
        <taxon>Pentapetalae</taxon>
        <taxon>asterids</taxon>
        <taxon>campanulids</taxon>
        <taxon>Asterales</taxon>
        <taxon>Asteraceae</taxon>
        <taxon>Asteroideae</taxon>
        <taxon>Heliantheae alliance</taxon>
        <taxon>Tageteae</taxon>
        <taxon>Tagetes</taxon>
    </lineage>
</organism>
<dbReference type="PANTHER" id="PTHR31923:SF9">
    <property type="entry name" value="BSD DOMAIN-CONTAINING PROTEIN"/>
    <property type="match status" value="1"/>
</dbReference>
<protein>
    <recommendedName>
        <fullName evidence="2">BSD domain-containing protein</fullName>
    </recommendedName>
</protein>
<dbReference type="InterPro" id="IPR005607">
    <property type="entry name" value="BSD_dom"/>
</dbReference>
<dbReference type="PROSITE" id="PS50858">
    <property type="entry name" value="BSD"/>
    <property type="match status" value="1"/>
</dbReference>
<accession>A0AAD8K6H5</accession>
<evidence type="ECO:0000313" key="3">
    <source>
        <dbReference type="EMBL" id="KAK1413980.1"/>
    </source>
</evidence>
<dbReference type="AlphaFoldDB" id="A0AAD8K6H5"/>
<evidence type="ECO:0000313" key="4">
    <source>
        <dbReference type="Proteomes" id="UP001229421"/>
    </source>
</evidence>
<dbReference type="Gene3D" id="1.10.3970.10">
    <property type="entry name" value="BSD domain"/>
    <property type="match status" value="1"/>
</dbReference>
<sequence>MSNPSSSLHNSDLQTPPATATLTTATADAAVNPNFSVITQTIGRQLHNFASFLAPPPQHPYSPSSSVPYDLSGDVSGDVSSDVSAYAYKGLKNDLDEIGDSLKKAVTGISKFASNLLQFDRQQIDVVEVTDDVVDFVRNVSIRHELWVDFPLSLHNKEFKMSRAQKDHVFTMLKLVPNLAALRRKVQDFMSEQQFWMIYFVLLVPRLNEDDCRLLSSPEILHMHEALVLKLRNKAESSGVSDNATNVIKTKTREDDVCFSEVEDEEFKQTQSSRVSSASENSDWVRISGTLKASRSVYRGRRSESEGSSSDWHAVDDVDL</sequence>
<dbReference type="Proteomes" id="UP001229421">
    <property type="component" value="Unassembled WGS sequence"/>
</dbReference>
<feature type="region of interest" description="Disordered" evidence="1">
    <location>
        <begin position="298"/>
        <end position="320"/>
    </location>
</feature>